<evidence type="ECO:0000313" key="1">
    <source>
        <dbReference type="EMBL" id="KAL2846395.1"/>
    </source>
</evidence>
<accession>A0ABR4K281</accession>
<name>A0ABR4K281_9EURO</name>
<dbReference type="EMBL" id="JBFXLU010000064">
    <property type="protein sequence ID" value="KAL2846395.1"/>
    <property type="molecule type" value="Genomic_DNA"/>
</dbReference>
<reference evidence="1 2" key="1">
    <citation type="submission" date="2024-07" db="EMBL/GenBank/DDBJ databases">
        <title>Section-level genome sequencing and comparative genomics of Aspergillus sections Usti and Cavernicolus.</title>
        <authorList>
            <consortium name="Lawrence Berkeley National Laboratory"/>
            <person name="Nybo J.L."/>
            <person name="Vesth T.C."/>
            <person name="Theobald S."/>
            <person name="Frisvad J.C."/>
            <person name="Larsen T.O."/>
            <person name="Kjaerboelling I."/>
            <person name="Rothschild-Mancinelli K."/>
            <person name="Lyhne E.K."/>
            <person name="Kogle M.E."/>
            <person name="Barry K."/>
            <person name="Clum A."/>
            <person name="Na H."/>
            <person name="Ledsgaard L."/>
            <person name="Lin J."/>
            <person name="Lipzen A."/>
            <person name="Kuo A."/>
            <person name="Riley R."/>
            <person name="Mondo S."/>
            <person name="Labutti K."/>
            <person name="Haridas S."/>
            <person name="Pangalinan J."/>
            <person name="Salamov A.A."/>
            <person name="Simmons B.A."/>
            <person name="Magnuson J.K."/>
            <person name="Chen J."/>
            <person name="Drula E."/>
            <person name="Henrissat B."/>
            <person name="Wiebenga A."/>
            <person name="Lubbers R.J."/>
            <person name="Gomes A.C."/>
            <person name="Makela M.R."/>
            <person name="Stajich J."/>
            <person name="Grigoriev I.V."/>
            <person name="Mortensen U.H."/>
            <person name="De Vries R.P."/>
            <person name="Baker S.E."/>
            <person name="Andersen M.R."/>
        </authorList>
    </citation>
    <scope>NUCLEOTIDE SEQUENCE [LARGE SCALE GENOMIC DNA]</scope>
    <source>
        <strain evidence="1 2">CBS 123904</strain>
    </source>
</reference>
<proteinExistence type="predicted"/>
<evidence type="ECO:0008006" key="3">
    <source>
        <dbReference type="Google" id="ProtNLM"/>
    </source>
</evidence>
<sequence>MTKQYTPFHIIHATVDLESRKTAKDRRLEDEQVALCPDIEGTLRFRSQQKKSLQLLEDLARYLTKNGFAYYNLHCGYRTSKKEWQAALYFGKWQPLADDDGAAQAEASEEILGRFLGSSKPHLNVTVKESSDIPRRHLLRWATCIGLSHVTMLAGVGGQAYCPMGDGERDLAELRAYSERRKDEDVPLVAITGFFLRLLPKEAHGSKNDATLDEALRKMEKPSAEQKWEELMVSLGRTIKCLQKCERLLEGR</sequence>
<evidence type="ECO:0000313" key="2">
    <source>
        <dbReference type="Proteomes" id="UP001610446"/>
    </source>
</evidence>
<dbReference type="Proteomes" id="UP001610446">
    <property type="component" value="Unassembled WGS sequence"/>
</dbReference>
<comment type="caution">
    <text evidence="1">The sequence shown here is derived from an EMBL/GenBank/DDBJ whole genome shotgun (WGS) entry which is preliminary data.</text>
</comment>
<keyword evidence="2" id="KW-1185">Reference proteome</keyword>
<organism evidence="1 2">
    <name type="scientific">Aspergillus pseudoustus</name>
    <dbReference type="NCBI Taxonomy" id="1810923"/>
    <lineage>
        <taxon>Eukaryota</taxon>
        <taxon>Fungi</taxon>
        <taxon>Dikarya</taxon>
        <taxon>Ascomycota</taxon>
        <taxon>Pezizomycotina</taxon>
        <taxon>Eurotiomycetes</taxon>
        <taxon>Eurotiomycetidae</taxon>
        <taxon>Eurotiales</taxon>
        <taxon>Aspergillaceae</taxon>
        <taxon>Aspergillus</taxon>
        <taxon>Aspergillus subgen. Nidulantes</taxon>
    </lineage>
</organism>
<gene>
    <name evidence="1" type="ORF">BJY01DRAFT_247299</name>
</gene>
<protein>
    <recommendedName>
        <fullName evidence="3">NADP-dependent oxidoreductase domain-containing protein</fullName>
    </recommendedName>
</protein>